<evidence type="ECO:0000313" key="4">
    <source>
        <dbReference type="EMBL" id="TEW26682.1"/>
    </source>
</evidence>
<proteinExistence type="predicted"/>
<evidence type="ECO:0000256" key="1">
    <source>
        <dbReference type="ARBA" id="ARBA00023002"/>
    </source>
</evidence>
<dbReference type="Gene3D" id="2.30.110.10">
    <property type="entry name" value="Electron Transport, Fmn-binding Protein, Chain A"/>
    <property type="match status" value="1"/>
</dbReference>
<keyword evidence="6" id="KW-1185">Reference proteome</keyword>
<evidence type="ECO:0000259" key="2">
    <source>
        <dbReference type="SMART" id="SM00903"/>
    </source>
</evidence>
<accession>A0A9Q6YYU8</accession>
<dbReference type="Proteomes" id="UP000595373">
    <property type="component" value="Chromosome"/>
</dbReference>
<dbReference type="InterPro" id="IPR002563">
    <property type="entry name" value="Flavin_Rdtase-like_dom"/>
</dbReference>
<evidence type="ECO:0000313" key="6">
    <source>
        <dbReference type="Proteomes" id="UP000595373"/>
    </source>
</evidence>
<dbReference type="GO" id="GO:0010181">
    <property type="term" value="F:FMN binding"/>
    <property type="evidence" value="ECO:0007669"/>
    <property type="project" value="InterPro"/>
</dbReference>
<gene>
    <name evidence="4" type="ORF">E2R48_10245</name>
    <name evidence="3" type="ORF">JFL49_07245</name>
</gene>
<evidence type="ECO:0000313" key="3">
    <source>
        <dbReference type="EMBL" id="QQF81866.1"/>
    </source>
</evidence>
<protein>
    <submittedName>
        <fullName evidence="3">Flavin reductase</fullName>
    </submittedName>
</protein>
<name>A0A9Q6YYU8_HISSO</name>
<dbReference type="GO" id="GO:0006208">
    <property type="term" value="P:pyrimidine nucleobase catabolic process"/>
    <property type="evidence" value="ECO:0007669"/>
    <property type="project" value="TreeGrafter"/>
</dbReference>
<dbReference type="OrthoDB" id="6401628at2"/>
<reference evidence="4 5" key="1">
    <citation type="submission" date="2019-03" db="EMBL/GenBank/DDBJ databases">
        <title>Horizontal Gene Transfer Machinery in Histophilus somni.</title>
        <authorList>
            <person name="Mostafa Nazari M."/>
            <person name="Liljebjelke K."/>
        </authorList>
    </citation>
    <scope>NUCLEOTIDE SEQUENCE [LARGE SCALE GENOMIC DNA]</scope>
    <source>
        <strain evidence="4 5">UOC-EPH-KLM-04</strain>
    </source>
</reference>
<reference evidence="3 6" key="2">
    <citation type="submission" date="2020-12" db="EMBL/GenBank/DDBJ databases">
        <title>ASc-MMNZ-VFA-070.</title>
        <authorList>
            <person name="Schryvers A."/>
            <person name="Mostafa Nazari M."/>
            <person name="Farshchi Andisi V."/>
            <person name="Timsit E."/>
            <person name="Walter Morck D."/>
        </authorList>
    </citation>
    <scope>NUCLEOTIDE SEQUENCE [LARGE SCALE GENOMIC DNA]</scope>
    <source>
        <strain evidence="3 6">ASc-MMNZ-VFA-070</strain>
    </source>
</reference>
<sequence length="158" mass="17352">MVEVSQFKDAMAQLASAVHIVTTSGETGQHGFTASAVCSVTDSPPTLLVCINSNARAYEHFIKNRVLMVNTLTAEQSSLSNVFASPLSQEERFANAYWTTLVTGSPMLQDALINFDCEITDIKQVGTHSILICKIVAIKQGDKKEALVYHNRSYRILK</sequence>
<evidence type="ECO:0000313" key="5">
    <source>
        <dbReference type="Proteomes" id="UP000297565"/>
    </source>
</evidence>
<dbReference type="SUPFAM" id="SSF50475">
    <property type="entry name" value="FMN-binding split barrel"/>
    <property type="match status" value="1"/>
</dbReference>
<dbReference type="SMART" id="SM00903">
    <property type="entry name" value="Flavin_Reduct"/>
    <property type="match status" value="1"/>
</dbReference>
<dbReference type="RefSeq" id="WP_075293518.1">
    <property type="nucleotide sequence ID" value="NZ_CP018802.1"/>
</dbReference>
<dbReference type="EMBL" id="CP066558">
    <property type="protein sequence ID" value="QQF81866.1"/>
    <property type="molecule type" value="Genomic_DNA"/>
</dbReference>
<dbReference type="GO" id="GO:0042602">
    <property type="term" value="F:riboflavin reductase (NADPH) activity"/>
    <property type="evidence" value="ECO:0007669"/>
    <property type="project" value="TreeGrafter"/>
</dbReference>
<dbReference type="InterPro" id="IPR050268">
    <property type="entry name" value="NADH-dep_flavin_reductase"/>
</dbReference>
<keyword evidence="1" id="KW-0560">Oxidoreductase</keyword>
<dbReference type="AlphaFoldDB" id="A0A9Q6YYU8"/>
<dbReference type="EMBL" id="SNRV01000051">
    <property type="protein sequence ID" value="TEW26682.1"/>
    <property type="molecule type" value="Genomic_DNA"/>
</dbReference>
<organism evidence="3 6">
    <name type="scientific">Histophilus somni</name>
    <name type="common">Haemophilus somnus</name>
    <dbReference type="NCBI Taxonomy" id="731"/>
    <lineage>
        <taxon>Bacteria</taxon>
        <taxon>Pseudomonadati</taxon>
        <taxon>Pseudomonadota</taxon>
        <taxon>Gammaproteobacteria</taxon>
        <taxon>Pasteurellales</taxon>
        <taxon>Pasteurellaceae</taxon>
        <taxon>Histophilus</taxon>
    </lineage>
</organism>
<feature type="domain" description="Flavin reductase like" evidence="2">
    <location>
        <begin position="11"/>
        <end position="156"/>
    </location>
</feature>
<dbReference type="InterPro" id="IPR012349">
    <property type="entry name" value="Split_barrel_FMN-bd"/>
</dbReference>
<dbReference type="PANTHER" id="PTHR30466:SF1">
    <property type="entry name" value="FMN REDUCTASE (NADH) RUTF"/>
    <property type="match status" value="1"/>
</dbReference>
<dbReference type="PANTHER" id="PTHR30466">
    <property type="entry name" value="FLAVIN REDUCTASE"/>
    <property type="match status" value="1"/>
</dbReference>
<dbReference type="Proteomes" id="UP000297565">
    <property type="component" value="Unassembled WGS sequence"/>
</dbReference>
<dbReference type="Pfam" id="PF01613">
    <property type="entry name" value="Flavin_Reduct"/>
    <property type="match status" value="1"/>
</dbReference>